<dbReference type="Proteomes" id="UP000245829">
    <property type="component" value="Unassembled WGS sequence"/>
</dbReference>
<reference evidence="2 3" key="1">
    <citation type="submission" date="2018-05" db="EMBL/GenBank/DDBJ databases">
        <title>genome sequencing of Nitrosopumilus sp. NM25.</title>
        <authorList>
            <person name="Mori K."/>
            <person name="Nakagawa T."/>
        </authorList>
    </citation>
    <scope>NUCLEOTIDE SEQUENCE [LARGE SCALE GENOMIC DNA]</scope>
    <source>
        <strain evidence="2 3">NM25</strain>
    </source>
</reference>
<keyword evidence="1" id="KW-0175">Coiled coil</keyword>
<evidence type="ECO:0008006" key="4">
    <source>
        <dbReference type="Google" id="ProtNLM"/>
    </source>
</evidence>
<evidence type="ECO:0000256" key="1">
    <source>
        <dbReference type="SAM" id="Coils"/>
    </source>
</evidence>
<comment type="caution">
    <text evidence="2">The sequence shown here is derived from an EMBL/GenBank/DDBJ whole genome shotgun (WGS) entry which is preliminary data.</text>
</comment>
<evidence type="ECO:0000313" key="3">
    <source>
        <dbReference type="Proteomes" id="UP000245829"/>
    </source>
</evidence>
<accession>A0A2S2KNX1</accession>
<proteinExistence type="predicted"/>
<organism evidence="2 3">
    <name type="scientific">Nitrosopumilus zosterae</name>
    <dbReference type="NCBI Taxonomy" id="718286"/>
    <lineage>
        <taxon>Archaea</taxon>
        <taxon>Nitrososphaerota</taxon>
        <taxon>Nitrososphaeria</taxon>
        <taxon>Nitrosopumilales</taxon>
        <taxon>Nitrosopumilaceae</taxon>
        <taxon>Nitrosopumilus</taxon>
    </lineage>
</organism>
<keyword evidence="3" id="KW-1185">Reference proteome</keyword>
<gene>
    <name evidence="2" type="ORF">NZNM25_01270</name>
</gene>
<evidence type="ECO:0000313" key="2">
    <source>
        <dbReference type="EMBL" id="GBH33336.1"/>
    </source>
</evidence>
<sequence length="424" mass="48629">MVFGWGKKKQEAAKEAPNDKTINLSDVPQIVTELRQLRQSQALSDIKRLRDATVPLIDDLTNIGKVLEKDNLNVDDIDKHLAIIVVRGKKQVIDIIKKGVTGIPKISSIDDAQELDSTLNQILKKVGDVLGRQTRVIHIFAKKYAEQLKNNLEVMNKNHYEIHDILKNFDSMKIISDEIMNVLSEIKNLQETRMQNEKKIVEITSHLSSIDEKISSIQSSIEEIKSSDNYQKYVELKKSLDEFETQKIKIKNDIDAQFTKISRPLNRYEYASSLDKDQKNLLAKLNTDPFDVLTPKNKDSIIVILENVRKAVSSSSISVKDVDKTLAQITETEEALDGFLKQVLAYFQKHEQLENDLNSLKPKSLISLEDDLEKNISFKEDYEIKSKTIKNEIDEIRLKIPQFVTEIEDKLRKFSNTKYVLDSS</sequence>
<protein>
    <recommendedName>
        <fullName evidence="4">Exonuclease SbcC</fullName>
    </recommendedName>
</protein>
<dbReference type="OrthoDB" id="12116at2157"/>
<feature type="coiled-coil region" evidence="1">
    <location>
        <begin position="172"/>
        <end position="199"/>
    </location>
</feature>
<dbReference type="RefSeq" id="WP_109876000.1">
    <property type="nucleotide sequence ID" value="NZ_AP026695.1"/>
</dbReference>
<dbReference type="EMBL" id="BGKI01000001">
    <property type="protein sequence ID" value="GBH33336.1"/>
    <property type="molecule type" value="Genomic_DNA"/>
</dbReference>
<dbReference type="GeneID" id="76209456"/>
<name>A0A2S2KNX1_9ARCH</name>
<dbReference type="AlphaFoldDB" id="A0A2S2KNX1"/>